<dbReference type="InterPro" id="IPR050905">
    <property type="entry name" value="Plant_NBS-LRR"/>
</dbReference>
<dbReference type="InterPro" id="IPR032675">
    <property type="entry name" value="LRR_dom_sf"/>
</dbReference>
<dbReference type="Gene3D" id="3.80.10.10">
    <property type="entry name" value="Ribonuclease Inhibitor"/>
    <property type="match status" value="3"/>
</dbReference>
<proteinExistence type="predicted"/>
<dbReference type="Proteomes" id="UP000243975">
    <property type="component" value="Unassembled WGS sequence"/>
</dbReference>
<dbReference type="Pfam" id="PF23247">
    <property type="entry name" value="LRR_RPS2"/>
    <property type="match status" value="4"/>
</dbReference>
<reference evidence="3 4" key="1">
    <citation type="journal article" date="2016" name="Sci. Rep.">
        <title>The genome sequence of the outbreeding globe artichoke constructed de novo incorporating a phase-aware low-pass sequencing strategy of F1 progeny.</title>
        <authorList>
            <person name="Scaglione D."/>
            <person name="Reyes-Chin-Wo S."/>
            <person name="Acquadro A."/>
            <person name="Froenicke L."/>
            <person name="Portis E."/>
            <person name="Beitel C."/>
            <person name="Tirone M."/>
            <person name="Mauro R."/>
            <person name="Lo Monaco A."/>
            <person name="Mauromicale G."/>
            <person name="Faccioli P."/>
            <person name="Cattivelli L."/>
            <person name="Rieseberg L."/>
            <person name="Michelmore R."/>
            <person name="Lanteri S."/>
        </authorList>
    </citation>
    <scope>NUCLEOTIDE SEQUENCE [LARGE SCALE GENOMIC DNA]</scope>
    <source>
        <strain evidence="3">2C</strain>
    </source>
</reference>
<dbReference type="AlphaFoldDB" id="A0A103XDF7"/>
<keyword evidence="4" id="KW-1185">Reference proteome</keyword>
<feature type="domain" description="Disease resistance protein At4g27190-like leucine-rich repeats" evidence="2">
    <location>
        <begin position="300"/>
        <end position="417"/>
    </location>
</feature>
<dbReference type="SUPFAM" id="SSF52047">
    <property type="entry name" value="RNI-like"/>
    <property type="match status" value="1"/>
</dbReference>
<keyword evidence="1" id="KW-0611">Plant defense</keyword>
<comment type="caution">
    <text evidence="3">The sequence shown here is derived from an EMBL/GenBank/DDBJ whole genome shotgun (WGS) entry which is preliminary data.</text>
</comment>
<dbReference type="PANTHER" id="PTHR33463:SF198">
    <property type="entry name" value="RPP4C3"/>
    <property type="match status" value="1"/>
</dbReference>
<sequence>MRALKKISINGIDGWGENKSNNEEINVTTNEGISEVEDDIHNVAFPSYLMHNLHQLHTLRLLYFEGVEVVFKIESSSCRKLATTQNNHQPQLLPHLKDLELHGLNRMTHLWKYDWNQFLVSQQEPKSSSFVNIMSITLCSCGRIEYLFSPLMAKLLSNLISITIKSCDAMEEVVSDIDDEYEGMATSISCHTDTTFFPHLDNLNLGYLPCLKRIDGGGNNCGGKELMTSTVTASSVYDKFQCYQVGGAYWSSFQYAKTIDIRECHALLALIPYQAVGDNANIGEGSGDTVTIPTPINMTSLELPNLKILYIAGCHSLKYIFTTSILKSLNKLQELKISDCSAIQVIVKLEDNGEHILGLEDVVFPRLTTLTLVGLPSLKGFFLGKNDFQWPLLDKVKIYRCPQMMIFTSGRSMASKLEYIHTGVGKHSLECGLNFDWTNAPHEGQLYKSSSCSTGADIIELLQFPWSFSNLVEVDIQYFDSKAIFPSHELFNVENVGDIEEAEKVFEVVEGTNDETQSADDVILISKKKQVIWKSNWWIPSKPSNLTRVSLHFCDNMEHVFSHGMAASLVQLQRLVIHCCTGLKVIVEAVRDSTNEMVSFPFLKSLELAHLNKLEGFCLGSDQAFQWPSLYTLRIERCPRMTVFTKGQSTTPKLELIRTSFGWCEAKDDINSFIRKRTQEGYEF</sequence>
<dbReference type="PANTHER" id="PTHR33463">
    <property type="entry name" value="NB-ARC DOMAIN-CONTAINING PROTEIN-RELATED"/>
    <property type="match status" value="1"/>
</dbReference>
<evidence type="ECO:0000313" key="4">
    <source>
        <dbReference type="Proteomes" id="UP000243975"/>
    </source>
</evidence>
<gene>
    <name evidence="3" type="ORF">Ccrd_025983</name>
</gene>
<evidence type="ECO:0000259" key="2">
    <source>
        <dbReference type="Pfam" id="PF23247"/>
    </source>
</evidence>
<name>A0A103XDF7_CYNCS</name>
<feature type="domain" description="Disease resistance protein At4g27190-like leucine-rich repeats" evidence="2">
    <location>
        <begin position="122"/>
        <end position="214"/>
    </location>
</feature>
<accession>A0A103XDF7</accession>
<dbReference type="OMA" id="ACYQLEV"/>
<evidence type="ECO:0000313" key="3">
    <source>
        <dbReference type="EMBL" id="KVH88711.1"/>
    </source>
</evidence>
<dbReference type="EMBL" id="LEKV01005346">
    <property type="protein sequence ID" value="KVH88711.1"/>
    <property type="molecule type" value="Genomic_DNA"/>
</dbReference>
<evidence type="ECO:0000256" key="1">
    <source>
        <dbReference type="ARBA" id="ARBA00022821"/>
    </source>
</evidence>
<protein>
    <recommendedName>
        <fullName evidence="2">Disease resistance protein At4g27190-like leucine-rich repeats domain-containing protein</fullName>
    </recommendedName>
</protein>
<dbReference type="Gramene" id="KVH88711">
    <property type="protein sequence ID" value="KVH88711"/>
    <property type="gene ID" value="Ccrd_025983"/>
</dbReference>
<feature type="domain" description="Disease resistance protein At4g27190-like leucine-rich repeats" evidence="2">
    <location>
        <begin position="524"/>
        <end position="642"/>
    </location>
</feature>
<organism evidence="3 4">
    <name type="scientific">Cynara cardunculus var. scolymus</name>
    <name type="common">Globe artichoke</name>
    <name type="synonym">Cynara scolymus</name>
    <dbReference type="NCBI Taxonomy" id="59895"/>
    <lineage>
        <taxon>Eukaryota</taxon>
        <taxon>Viridiplantae</taxon>
        <taxon>Streptophyta</taxon>
        <taxon>Embryophyta</taxon>
        <taxon>Tracheophyta</taxon>
        <taxon>Spermatophyta</taxon>
        <taxon>Magnoliopsida</taxon>
        <taxon>eudicotyledons</taxon>
        <taxon>Gunneridae</taxon>
        <taxon>Pentapetalae</taxon>
        <taxon>asterids</taxon>
        <taxon>campanulids</taxon>
        <taxon>Asterales</taxon>
        <taxon>Asteraceae</taxon>
        <taxon>Carduoideae</taxon>
        <taxon>Cardueae</taxon>
        <taxon>Carduinae</taxon>
        <taxon>Cynara</taxon>
    </lineage>
</organism>
<feature type="domain" description="Disease resistance protein At4g27190-like leucine-rich repeats" evidence="2">
    <location>
        <begin position="39"/>
        <end position="118"/>
    </location>
</feature>
<dbReference type="InterPro" id="IPR057135">
    <property type="entry name" value="At4g27190-like_LRR"/>
</dbReference>